<evidence type="ECO:0000256" key="1">
    <source>
        <dbReference type="ARBA" id="ARBA00005417"/>
    </source>
</evidence>
<evidence type="ECO:0000256" key="4">
    <source>
        <dbReference type="ARBA" id="ARBA00022840"/>
    </source>
</evidence>
<dbReference type="Gene3D" id="3.40.50.300">
    <property type="entry name" value="P-loop containing nucleotide triphosphate hydrolases"/>
    <property type="match status" value="1"/>
</dbReference>
<dbReference type="InterPro" id="IPR050095">
    <property type="entry name" value="ECF_ABC_transporter_ATP-bd"/>
</dbReference>
<evidence type="ECO:0000313" key="6">
    <source>
        <dbReference type="EMBL" id="HGQ85263.1"/>
    </source>
</evidence>
<keyword evidence="3" id="KW-0547">Nucleotide-binding</keyword>
<dbReference type="Pfam" id="PF00005">
    <property type="entry name" value="ABC_tran"/>
    <property type="match status" value="1"/>
</dbReference>
<evidence type="ECO:0000259" key="5">
    <source>
        <dbReference type="PROSITE" id="PS50893"/>
    </source>
</evidence>
<dbReference type="CDD" id="cd03225">
    <property type="entry name" value="ABC_cobalt_CbiO_domain1"/>
    <property type="match status" value="1"/>
</dbReference>
<dbReference type="SUPFAM" id="SSF52540">
    <property type="entry name" value="P-loop containing nucleoside triphosphate hydrolases"/>
    <property type="match status" value="1"/>
</dbReference>
<dbReference type="InterPro" id="IPR027417">
    <property type="entry name" value="P-loop_NTPase"/>
</dbReference>
<accession>A0A7C4NU05</accession>
<dbReference type="GO" id="GO:0005524">
    <property type="term" value="F:ATP binding"/>
    <property type="evidence" value="ECO:0007669"/>
    <property type="project" value="UniProtKB-KW"/>
</dbReference>
<dbReference type="GO" id="GO:0043190">
    <property type="term" value="C:ATP-binding cassette (ABC) transporter complex"/>
    <property type="evidence" value="ECO:0007669"/>
    <property type="project" value="TreeGrafter"/>
</dbReference>
<dbReference type="InterPro" id="IPR015856">
    <property type="entry name" value="ABC_transpr_CbiO/EcfA_su"/>
</dbReference>
<dbReference type="PROSITE" id="PS50893">
    <property type="entry name" value="ABC_TRANSPORTER_2"/>
    <property type="match status" value="1"/>
</dbReference>
<dbReference type="InterPro" id="IPR003593">
    <property type="entry name" value="AAA+_ATPase"/>
</dbReference>
<protein>
    <submittedName>
        <fullName evidence="6">ABC transporter ATP-binding protein</fullName>
    </submittedName>
</protein>
<comment type="similarity">
    <text evidence="1">Belongs to the ABC transporter superfamily.</text>
</comment>
<feature type="domain" description="ABC transporter" evidence="5">
    <location>
        <begin position="6"/>
        <end position="220"/>
    </location>
</feature>
<dbReference type="PANTHER" id="PTHR43553:SF24">
    <property type="entry name" value="ENERGY-COUPLING FACTOR TRANSPORTER ATP-BINDING PROTEIN ECFA1"/>
    <property type="match status" value="1"/>
</dbReference>
<dbReference type="GO" id="GO:0016887">
    <property type="term" value="F:ATP hydrolysis activity"/>
    <property type="evidence" value="ECO:0007669"/>
    <property type="project" value="InterPro"/>
</dbReference>
<keyword evidence="2" id="KW-0813">Transport</keyword>
<evidence type="ECO:0000256" key="3">
    <source>
        <dbReference type="ARBA" id="ARBA00022741"/>
    </source>
</evidence>
<dbReference type="EMBL" id="DSZN01000045">
    <property type="protein sequence ID" value="HGQ85263.1"/>
    <property type="molecule type" value="Genomic_DNA"/>
</dbReference>
<name>A0A7C4NU05_9BACT</name>
<dbReference type="InterPro" id="IPR003439">
    <property type="entry name" value="ABC_transporter-like_ATP-bd"/>
</dbReference>
<dbReference type="SMART" id="SM00382">
    <property type="entry name" value="AAA"/>
    <property type="match status" value="1"/>
</dbReference>
<evidence type="ECO:0000256" key="2">
    <source>
        <dbReference type="ARBA" id="ARBA00022448"/>
    </source>
</evidence>
<sequence>MEKSIIKLENISFSYDSYSVLTDINFELRLEEKVGLIGPNGAGKTTLLYIIMGFLKPNSGRVFIFGKERKGEKDFLEVRQKLGLLFQDSDSQLFCPTVKEDIAFGPLNLGKDRNEVKEIVKDIAKLFNIEHLLERPVYKLSTGEKKIVALATVFAMNPICYLLDEPSSGLDEETKRKLIYFLKNHVKTCLIVSHDQTFLKETVDKIYLLKKGQISFYQDF</sequence>
<gene>
    <name evidence="6" type="ORF">ENT66_02525</name>
</gene>
<proteinExistence type="inferred from homology"/>
<keyword evidence="4 6" id="KW-0067">ATP-binding</keyword>
<comment type="caution">
    <text evidence="6">The sequence shown here is derived from an EMBL/GenBank/DDBJ whole genome shotgun (WGS) entry which is preliminary data.</text>
</comment>
<dbReference type="GO" id="GO:0042626">
    <property type="term" value="F:ATPase-coupled transmembrane transporter activity"/>
    <property type="evidence" value="ECO:0007669"/>
    <property type="project" value="TreeGrafter"/>
</dbReference>
<dbReference type="AlphaFoldDB" id="A0A7C4NU05"/>
<organism evidence="6">
    <name type="scientific">Thermodesulfobacterium geofontis</name>
    <dbReference type="NCBI Taxonomy" id="1295609"/>
    <lineage>
        <taxon>Bacteria</taxon>
        <taxon>Pseudomonadati</taxon>
        <taxon>Thermodesulfobacteriota</taxon>
        <taxon>Thermodesulfobacteria</taxon>
        <taxon>Thermodesulfobacteriales</taxon>
        <taxon>Thermodesulfobacteriaceae</taxon>
        <taxon>Thermodesulfobacterium</taxon>
    </lineage>
</organism>
<dbReference type="PANTHER" id="PTHR43553">
    <property type="entry name" value="HEAVY METAL TRANSPORTER"/>
    <property type="match status" value="1"/>
</dbReference>
<reference evidence="6" key="1">
    <citation type="journal article" date="2020" name="mSystems">
        <title>Genome- and Community-Level Interaction Insights into Carbon Utilization and Element Cycling Functions of Hydrothermarchaeota in Hydrothermal Sediment.</title>
        <authorList>
            <person name="Zhou Z."/>
            <person name="Liu Y."/>
            <person name="Xu W."/>
            <person name="Pan J."/>
            <person name="Luo Z.H."/>
            <person name="Li M."/>
        </authorList>
    </citation>
    <scope>NUCLEOTIDE SEQUENCE [LARGE SCALE GENOMIC DNA]</scope>
    <source>
        <strain evidence="6">SpSt-6</strain>
    </source>
</reference>